<protein>
    <submittedName>
        <fullName evidence="2">Uncharacterized protein</fullName>
    </submittedName>
</protein>
<dbReference type="Proteomes" id="UP000009183">
    <property type="component" value="Unassembled WGS sequence, unordered"/>
</dbReference>
<feature type="region of interest" description="Disordered" evidence="1">
    <location>
        <begin position="52"/>
        <end position="71"/>
    </location>
</feature>
<evidence type="ECO:0000313" key="2">
    <source>
        <dbReference type="EMBL" id="CBI40858.3"/>
    </source>
</evidence>
<dbReference type="STRING" id="29760.D7UDP3"/>
<keyword evidence="3" id="KW-1185">Reference proteome</keyword>
<evidence type="ECO:0000256" key="1">
    <source>
        <dbReference type="SAM" id="MobiDB-lite"/>
    </source>
</evidence>
<accession>D7UDP3</accession>
<proteinExistence type="predicted"/>
<dbReference type="HOGENOM" id="CLU_2745264_0_0_1"/>
<organism evidence="2 3">
    <name type="scientific">Vitis vinifera</name>
    <name type="common">Grape</name>
    <dbReference type="NCBI Taxonomy" id="29760"/>
    <lineage>
        <taxon>Eukaryota</taxon>
        <taxon>Viridiplantae</taxon>
        <taxon>Streptophyta</taxon>
        <taxon>Embryophyta</taxon>
        <taxon>Tracheophyta</taxon>
        <taxon>Spermatophyta</taxon>
        <taxon>Magnoliopsida</taxon>
        <taxon>eudicotyledons</taxon>
        <taxon>Gunneridae</taxon>
        <taxon>Pentapetalae</taxon>
        <taxon>rosids</taxon>
        <taxon>Vitales</taxon>
        <taxon>Vitaceae</taxon>
        <taxon>Viteae</taxon>
        <taxon>Vitis</taxon>
    </lineage>
</organism>
<sequence length="71" mass="7635">MLIYYKIDKWLSFTLENKRLSFSAKGSIYPEQGLAKAGKSVGAPLAAWATEIPPLPASPTHTRKSGGPSTT</sequence>
<name>D7UDP3_VITVI</name>
<dbReference type="AlphaFoldDB" id="D7UDP3"/>
<dbReference type="EMBL" id="FN596764">
    <property type="protein sequence ID" value="CBI40858.3"/>
    <property type="molecule type" value="Genomic_DNA"/>
</dbReference>
<dbReference type="PaxDb" id="29760-VIT_00s0203g00030.t01"/>
<dbReference type="InParanoid" id="D7UDP3"/>
<reference evidence="3" key="1">
    <citation type="journal article" date="2007" name="Nature">
        <title>The grapevine genome sequence suggests ancestral hexaploidization in major angiosperm phyla.</title>
        <authorList>
            <consortium name="The French-Italian Public Consortium for Grapevine Genome Characterization."/>
            <person name="Jaillon O."/>
            <person name="Aury J.-M."/>
            <person name="Noel B."/>
            <person name="Policriti A."/>
            <person name="Clepet C."/>
            <person name="Casagrande A."/>
            <person name="Choisne N."/>
            <person name="Aubourg S."/>
            <person name="Vitulo N."/>
            <person name="Jubin C."/>
            <person name="Vezzi A."/>
            <person name="Legeai F."/>
            <person name="Hugueney P."/>
            <person name="Dasilva C."/>
            <person name="Horner D."/>
            <person name="Mica E."/>
            <person name="Jublot D."/>
            <person name="Poulain J."/>
            <person name="Bruyere C."/>
            <person name="Billault A."/>
            <person name="Segurens B."/>
            <person name="Gouyvenoux M."/>
            <person name="Ugarte E."/>
            <person name="Cattonaro F."/>
            <person name="Anthouard V."/>
            <person name="Vico V."/>
            <person name="Del Fabbro C."/>
            <person name="Alaux M."/>
            <person name="Di Gaspero G."/>
            <person name="Dumas V."/>
            <person name="Felice N."/>
            <person name="Paillard S."/>
            <person name="Juman I."/>
            <person name="Moroldo M."/>
            <person name="Scalabrin S."/>
            <person name="Canaguier A."/>
            <person name="Le Clainche I."/>
            <person name="Malacrida G."/>
            <person name="Durand E."/>
            <person name="Pesole G."/>
            <person name="Laucou V."/>
            <person name="Chatelet P."/>
            <person name="Merdinoglu D."/>
            <person name="Delledonne M."/>
            <person name="Pezzotti M."/>
            <person name="Lecharny A."/>
            <person name="Scarpelli C."/>
            <person name="Artiguenave F."/>
            <person name="Pe M.E."/>
            <person name="Valle G."/>
            <person name="Morgante M."/>
            <person name="Caboche M."/>
            <person name="Adam-Blondon A.-F."/>
            <person name="Weissenbach J."/>
            <person name="Quetier F."/>
            <person name="Wincker P."/>
        </authorList>
    </citation>
    <scope>NUCLEOTIDE SEQUENCE [LARGE SCALE GENOMIC DNA]</scope>
    <source>
        <strain evidence="3">cv. Pinot noir / PN40024</strain>
    </source>
</reference>
<evidence type="ECO:0000313" key="3">
    <source>
        <dbReference type="Proteomes" id="UP000009183"/>
    </source>
</evidence>
<gene>
    <name evidence="2" type="ORF">VIT_00s0203g00030</name>
</gene>